<dbReference type="Proteomes" id="UP000179284">
    <property type="component" value="Chromosome I"/>
</dbReference>
<keyword evidence="3" id="KW-0804">Transcription</keyword>
<keyword evidence="6" id="KW-1185">Reference proteome</keyword>
<evidence type="ECO:0000256" key="2">
    <source>
        <dbReference type="ARBA" id="ARBA00023125"/>
    </source>
</evidence>
<dbReference type="EMBL" id="CP017831">
    <property type="protein sequence ID" value="AOZ97579.1"/>
    <property type="molecule type" value="Genomic_DNA"/>
</dbReference>
<evidence type="ECO:0000256" key="1">
    <source>
        <dbReference type="ARBA" id="ARBA00023015"/>
    </source>
</evidence>
<keyword evidence="1" id="KW-0805">Transcription regulation</keyword>
<dbReference type="KEGG" id="bhu:bhn_I2547"/>
<protein>
    <submittedName>
        <fullName evidence="5">AraC family transcriptional regulator</fullName>
    </submittedName>
</protein>
<feature type="domain" description="HTH araC/xylS-type" evidence="4">
    <location>
        <begin position="208"/>
        <end position="306"/>
    </location>
</feature>
<dbReference type="SMART" id="SM00342">
    <property type="entry name" value="HTH_ARAC"/>
    <property type="match status" value="1"/>
</dbReference>
<dbReference type="InterPro" id="IPR018060">
    <property type="entry name" value="HTH_AraC"/>
</dbReference>
<dbReference type="InterPro" id="IPR037923">
    <property type="entry name" value="HTH-like"/>
</dbReference>
<dbReference type="PROSITE" id="PS01124">
    <property type="entry name" value="HTH_ARAC_FAMILY_2"/>
    <property type="match status" value="1"/>
</dbReference>
<evidence type="ECO:0000313" key="5">
    <source>
        <dbReference type="EMBL" id="AOZ97579.1"/>
    </source>
</evidence>
<dbReference type="Gene3D" id="1.10.10.60">
    <property type="entry name" value="Homeodomain-like"/>
    <property type="match status" value="2"/>
</dbReference>
<sequence length="332" mass="38829">MDEILNFFIKDKFMSKPKKTVIEYRNYELPLNFPILLLTGDRWHISDVKSGKLHFHNCLEIGICHSDSGMIEFDNDPVPFKEGDMTFISRNVPHTTYSTKGQASLWSYIFLQPDEMLKGDFGGASPYANVFEDMMQNSQIIINRKEYPEIYFLIRTIMEELEKKEMNYQLSVKGLLLALFMKLMRIYNATNDKNKDDKEPHENAIVIAPALDYIKENYMFNFPIEDLADMCHLSQTHFRRVFGEIMNTSPLSYLNTTRILQSCILLRTTEESILTISERVGFRSVSSYNRHFSEIMGTQPSEWRHRMAKVDKSSILEYTGWMQAQNLTEPQK</sequence>
<keyword evidence="2" id="KW-0238">DNA-binding</keyword>
<reference evidence="6" key="1">
    <citation type="submission" date="2016-10" db="EMBL/GenBank/DDBJ databases">
        <title>The complete genome sequence of the rumen bacterium Butyrivibrio hungatei MB2003.</title>
        <authorList>
            <person name="Palevich N."/>
            <person name="Kelly W.J."/>
            <person name="Leahy S.C."/>
            <person name="Altermann E."/>
            <person name="Rakonjac J."/>
            <person name="Attwood G.T."/>
        </authorList>
    </citation>
    <scope>NUCLEOTIDE SEQUENCE [LARGE SCALE GENOMIC DNA]</scope>
    <source>
        <strain evidence="6">MB2003</strain>
    </source>
</reference>
<dbReference type="PANTHER" id="PTHR43280">
    <property type="entry name" value="ARAC-FAMILY TRANSCRIPTIONAL REGULATOR"/>
    <property type="match status" value="1"/>
</dbReference>
<dbReference type="Pfam" id="PF12833">
    <property type="entry name" value="HTH_18"/>
    <property type="match status" value="1"/>
</dbReference>
<dbReference type="Gene3D" id="2.60.120.10">
    <property type="entry name" value="Jelly Rolls"/>
    <property type="match status" value="1"/>
</dbReference>
<dbReference type="InterPro" id="IPR009057">
    <property type="entry name" value="Homeodomain-like_sf"/>
</dbReference>
<gene>
    <name evidence="5" type="ORF">bhn_I2547</name>
</gene>
<dbReference type="SUPFAM" id="SSF46689">
    <property type="entry name" value="Homeodomain-like"/>
    <property type="match status" value="2"/>
</dbReference>
<dbReference type="PANTHER" id="PTHR43280:SF28">
    <property type="entry name" value="HTH-TYPE TRANSCRIPTIONAL ACTIVATOR RHAS"/>
    <property type="match status" value="1"/>
</dbReference>
<dbReference type="GO" id="GO:0043565">
    <property type="term" value="F:sequence-specific DNA binding"/>
    <property type="evidence" value="ECO:0007669"/>
    <property type="project" value="InterPro"/>
</dbReference>
<name>A0A1D9P4V4_9FIRM</name>
<dbReference type="GO" id="GO:0003700">
    <property type="term" value="F:DNA-binding transcription factor activity"/>
    <property type="evidence" value="ECO:0007669"/>
    <property type="project" value="InterPro"/>
</dbReference>
<organism evidence="5 6">
    <name type="scientific">Butyrivibrio hungatei</name>
    <dbReference type="NCBI Taxonomy" id="185008"/>
    <lineage>
        <taxon>Bacteria</taxon>
        <taxon>Bacillati</taxon>
        <taxon>Bacillota</taxon>
        <taxon>Clostridia</taxon>
        <taxon>Lachnospirales</taxon>
        <taxon>Lachnospiraceae</taxon>
        <taxon>Butyrivibrio</taxon>
    </lineage>
</organism>
<accession>A0A1D9P4V4</accession>
<dbReference type="Pfam" id="PF02311">
    <property type="entry name" value="AraC_binding"/>
    <property type="match status" value="1"/>
</dbReference>
<dbReference type="InterPro" id="IPR014710">
    <property type="entry name" value="RmlC-like_jellyroll"/>
</dbReference>
<evidence type="ECO:0000313" key="6">
    <source>
        <dbReference type="Proteomes" id="UP000179284"/>
    </source>
</evidence>
<dbReference type="InterPro" id="IPR003313">
    <property type="entry name" value="AraC-bd"/>
</dbReference>
<proteinExistence type="predicted"/>
<evidence type="ECO:0000259" key="4">
    <source>
        <dbReference type="PROSITE" id="PS01124"/>
    </source>
</evidence>
<dbReference type="AlphaFoldDB" id="A0A1D9P4V4"/>
<evidence type="ECO:0000256" key="3">
    <source>
        <dbReference type="ARBA" id="ARBA00023163"/>
    </source>
</evidence>
<dbReference type="CDD" id="cd02208">
    <property type="entry name" value="cupin_RmlC-like"/>
    <property type="match status" value="1"/>
</dbReference>
<dbReference type="SUPFAM" id="SSF51215">
    <property type="entry name" value="Regulatory protein AraC"/>
    <property type="match status" value="1"/>
</dbReference>